<dbReference type="Proteomes" id="UP000735541">
    <property type="component" value="Unassembled WGS sequence"/>
</dbReference>
<dbReference type="Proteomes" id="UP000471293">
    <property type="component" value="Unassembled WGS sequence"/>
</dbReference>
<organism evidence="3 4">
    <name type="scientific">Streptomyces halstedii</name>
    <dbReference type="NCBI Taxonomy" id="1944"/>
    <lineage>
        <taxon>Bacteria</taxon>
        <taxon>Bacillati</taxon>
        <taxon>Actinomycetota</taxon>
        <taxon>Actinomycetes</taxon>
        <taxon>Kitasatosporales</taxon>
        <taxon>Streptomycetaceae</taxon>
        <taxon>Streptomyces</taxon>
    </lineage>
</organism>
<dbReference type="AlphaFoldDB" id="A0A6N9U493"/>
<evidence type="ECO:0000313" key="5">
    <source>
        <dbReference type="Proteomes" id="UP000735541"/>
    </source>
</evidence>
<sequence length="107" mass="12218">MKKARICLAVVCVLMAASCGQSDTPVDTSGLTDREKEWVEFSYTHEQNEDVKRTWEQLRADGVKSYVREQRHRLCGDMRTLAKNLKEAGYEAGDAQEYKEKTAQLIC</sequence>
<proteinExistence type="predicted"/>
<evidence type="ECO:0008006" key="6">
    <source>
        <dbReference type="Google" id="ProtNLM"/>
    </source>
</evidence>
<evidence type="ECO:0000313" key="2">
    <source>
        <dbReference type="EMBL" id="MBV7671493.1"/>
    </source>
</evidence>
<feature type="signal peptide" evidence="1">
    <location>
        <begin position="1"/>
        <end position="22"/>
    </location>
</feature>
<evidence type="ECO:0000313" key="4">
    <source>
        <dbReference type="Proteomes" id="UP000471293"/>
    </source>
</evidence>
<comment type="caution">
    <text evidence="3">The sequence shown here is derived from an EMBL/GenBank/DDBJ whole genome shotgun (WGS) entry which is preliminary data.</text>
</comment>
<reference evidence="2 5" key="2">
    <citation type="submission" date="2021-07" db="EMBL/GenBank/DDBJ databases">
        <title>Sequencing Streptomyces halstedii LGO-A4 genome an citrus endophytic actinomycete.</title>
        <authorList>
            <person name="Samborskyy M."/>
            <person name="Scott N."/>
            <person name="Deglau R."/>
            <person name="Dickens S."/>
            <person name="Oliveira L.G."/>
        </authorList>
    </citation>
    <scope>NUCLEOTIDE SEQUENCE [LARGE SCALE GENOMIC DNA]</scope>
    <source>
        <strain evidence="2 5">LGO-A4</strain>
    </source>
</reference>
<dbReference type="EMBL" id="JAHUVW010000001">
    <property type="protein sequence ID" value="MBV7671493.1"/>
    <property type="molecule type" value="Genomic_DNA"/>
</dbReference>
<keyword evidence="5" id="KW-1185">Reference proteome</keyword>
<name>A0A6N9U493_STRHA</name>
<evidence type="ECO:0000256" key="1">
    <source>
        <dbReference type="SAM" id="SignalP"/>
    </source>
</evidence>
<dbReference type="RefSeq" id="WP_164346108.1">
    <property type="nucleotide sequence ID" value="NZ_JAAGLQ010000389.1"/>
</dbReference>
<reference evidence="3 4" key="1">
    <citation type="submission" date="2020-01" db="EMBL/GenBank/DDBJ databases">
        <title>Insect and environment-associated Actinomycetes.</title>
        <authorList>
            <person name="Currrie C."/>
            <person name="Chevrette M."/>
            <person name="Carlson C."/>
            <person name="Stubbendieck R."/>
            <person name="Wendt-Pienkowski E."/>
        </authorList>
    </citation>
    <scope>NUCLEOTIDE SEQUENCE [LARGE SCALE GENOMIC DNA]</scope>
    <source>
        <strain evidence="3 4">SID11342</strain>
    </source>
</reference>
<feature type="chain" id="PRO_5026853566" description="Lipoprotein" evidence="1">
    <location>
        <begin position="23"/>
        <end position="107"/>
    </location>
</feature>
<accession>A0A6N9U493</accession>
<gene>
    <name evidence="3" type="ORF">G3I29_18580</name>
    <name evidence="2" type="ORF">STHAL_18755</name>
</gene>
<dbReference type="PROSITE" id="PS51257">
    <property type="entry name" value="PROKAR_LIPOPROTEIN"/>
    <property type="match status" value="1"/>
</dbReference>
<keyword evidence="1" id="KW-0732">Signal</keyword>
<dbReference type="EMBL" id="JAAGLQ010000389">
    <property type="protein sequence ID" value="NEA17479.1"/>
    <property type="molecule type" value="Genomic_DNA"/>
</dbReference>
<evidence type="ECO:0000313" key="3">
    <source>
        <dbReference type="EMBL" id="NEA17479.1"/>
    </source>
</evidence>
<protein>
    <recommendedName>
        <fullName evidence="6">Lipoprotein</fullName>
    </recommendedName>
</protein>